<reference evidence="1 2" key="1">
    <citation type="submission" date="2010-02" db="EMBL/GenBank/DDBJ databases">
        <authorList>
            <person name="Weinstock G."/>
            <person name="Sodergren E."/>
            <person name="Clifton S."/>
            <person name="Fulton L."/>
            <person name="Fulton B."/>
            <person name="Courtney L."/>
            <person name="Fronick C."/>
            <person name="Harrison M."/>
            <person name="Strong C."/>
            <person name="Farmer C."/>
            <person name="Delahaunty K."/>
            <person name="Markovic C."/>
            <person name="Hall O."/>
            <person name="Minx P."/>
            <person name="Tomlinson C."/>
            <person name="Mitreva M."/>
            <person name="Nelson J."/>
            <person name="Hou S."/>
            <person name="Wollam A."/>
            <person name="Pepin K.H."/>
            <person name="Johnson M."/>
            <person name="Bhonagiri V."/>
            <person name="Zhang X."/>
            <person name="Suruliraj S."/>
            <person name="Warren W."/>
            <person name="Chinwalla A."/>
            <person name="Mardis E.R."/>
            <person name="Wilson R.K."/>
        </authorList>
    </citation>
    <scope>NUCLEOTIDE SEQUENCE [LARGE SCALE GENOMIC DNA]</scope>
    <source>
        <strain evidence="1 2">ATCC 29220</strain>
    </source>
</reference>
<evidence type="ECO:0000313" key="1">
    <source>
        <dbReference type="EMBL" id="EFE09763.1"/>
    </source>
</evidence>
<dbReference type="Proteomes" id="UP000003880">
    <property type="component" value="Unassembled WGS sequence"/>
</dbReference>
<gene>
    <name evidence="1" type="ORF">CIT292_05919</name>
</gene>
<name>D4B6I3_9ENTR</name>
<comment type="caution">
    <text evidence="1">The sequence shown here is derived from an EMBL/GenBank/DDBJ whole genome shotgun (WGS) entry which is preliminary data.</text>
</comment>
<dbReference type="AlphaFoldDB" id="D4B6I3"/>
<evidence type="ECO:0000313" key="2">
    <source>
        <dbReference type="Proteomes" id="UP000003880"/>
    </source>
</evidence>
<dbReference type="EMBL" id="ABWL02000002">
    <property type="protein sequence ID" value="EFE09763.1"/>
    <property type="molecule type" value="Genomic_DNA"/>
</dbReference>
<sequence length="42" mass="4924">MLTACFTKYFCSFRLRHIPLSCLVIATHLKIKRAVTRSVVLW</sequence>
<accession>D4B6I3</accession>
<protein>
    <submittedName>
        <fullName evidence="1">Uncharacterized protein</fullName>
    </submittedName>
</protein>
<organism evidence="1 2">
    <name type="scientific">Citrobacter youngae ATCC 29220</name>
    <dbReference type="NCBI Taxonomy" id="500640"/>
    <lineage>
        <taxon>Bacteria</taxon>
        <taxon>Pseudomonadati</taxon>
        <taxon>Pseudomonadota</taxon>
        <taxon>Gammaproteobacteria</taxon>
        <taxon>Enterobacterales</taxon>
        <taxon>Enterobacteriaceae</taxon>
        <taxon>Citrobacter</taxon>
        <taxon>Citrobacter freundii complex</taxon>
    </lineage>
</organism>
<dbReference type="HOGENOM" id="CLU_3249247_0_0_6"/>
<proteinExistence type="predicted"/>